<evidence type="ECO:0000313" key="2">
    <source>
        <dbReference type="Proteomes" id="UP001230426"/>
    </source>
</evidence>
<protein>
    <submittedName>
        <fullName evidence="1">Uncharacterized protein</fullName>
    </submittedName>
</protein>
<dbReference type="RefSeq" id="WP_306869369.1">
    <property type="nucleotide sequence ID" value="NZ_JAUSRB010000002.1"/>
</dbReference>
<reference evidence="1 2" key="1">
    <citation type="submission" date="2023-07" db="EMBL/GenBank/DDBJ databases">
        <title>Sequencing the genomes of 1000 actinobacteria strains.</title>
        <authorList>
            <person name="Klenk H.-P."/>
        </authorList>
    </citation>
    <scope>NUCLEOTIDE SEQUENCE [LARGE SCALE GENOMIC DNA]</scope>
    <source>
        <strain evidence="1 2">DSM 44109</strain>
    </source>
</reference>
<evidence type="ECO:0000313" key="1">
    <source>
        <dbReference type="EMBL" id="MDP9867589.1"/>
    </source>
</evidence>
<dbReference type="Proteomes" id="UP001230426">
    <property type="component" value="Unassembled WGS sequence"/>
</dbReference>
<name>A0ABT9RFU0_9ACTN</name>
<accession>A0ABT9RFU0</accession>
<dbReference type="EMBL" id="JAUSRB010000002">
    <property type="protein sequence ID" value="MDP9867589.1"/>
    <property type="molecule type" value="Genomic_DNA"/>
</dbReference>
<keyword evidence="2" id="KW-1185">Reference proteome</keyword>
<organism evidence="1 2">
    <name type="scientific">Streptosporangium brasiliense</name>
    <dbReference type="NCBI Taxonomy" id="47480"/>
    <lineage>
        <taxon>Bacteria</taxon>
        <taxon>Bacillati</taxon>
        <taxon>Actinomycetota</taxon>
        <taxon>Actinomycetes</taxon>
        <taxon>Streptosporangiales</taxon>
        <taxon>Streptosporangiaceae</taxon>
        <taxon>Streptosporangium</taxon>
    </lineage>
</organism>
<proteinExistence type="predicted"/>
<gene>
    <name evidence="1" type="ORF">J2S55_006855</name>
</gene>
<sequence length="124" mass="13273">MTRSLTGPSLEHLYHHYGREILAKAAAEPALSQAIAQEMDDIEATLRRDGLPGTPGHLRAFLLGYGQGVVDSAVIRPDLVAARMNHTGYPPTIVQLGALCQKALAAGLVRMSATPVRRSTIIGY</sequence>
<comment type="caution">
    <text evidence="1">The sequence shown here is derived from an EMBL/GenBank/DDBJ whole genome shotgun (WGS) entry which is preliminary data.</text>
</comment>